<evidence type="ECO:0000313" key="1">
    <source>
        <dbReference type="EMBL" id="AYG95605.1"/>
    </source>
</evidence>
<keyword evidence="2" id="KW-1185">Reference proteome</keyword>
<protein>
    <recommendedName>
        <fullName evidence="3">DUF4258 domain-containing protein</fullName>
    </recommendedName>
</protein>
<reference evidence="1 2" key="1">
    <citation type="submission" date="2018-10" db="EMBL/GenBank/DDBJ databases">
        <title>Complete genome sequence of Brevundimonas naejangsanensis BRV3.</title>
        <authorList>
            <person name="Berrios L."/>
            <person name="Ely B."/>
        </authorList>
    </citation>
    <scope>NUCLEOTIDE SEQUENCE [LARGE SCALE GENOMIC DNA]</scope>
    <source>
        <strain evidence="1 2">BRV3</strain>
    </source>
</reference>
<evidence type="ECO:0000313" key="2">
    <source>
        <dbReference type="Proteomes" id="UP000276984"/>
    </source>
</evidence>
<organism evidence="1 2">
    <name type="scientific">Brevundimonas naejangsanensis</name>
    <dbReference type="NCBI Taxonomy" id="588932"/>
    <lineage>
        <taxon>Bacteria</taxon>
        <taxon>Pseudomonadati</taxon>
        <taxon>Pseudomonadota</taxon>
        <taxon>Alphaproteobacteria</taxon>
        <taxon>Caulobacterales</taxon>
        <taxon>Caulobacteraceae</taxon>
        <taxon>Brevundimonas</taxon>
    </lineage>
</organism>
<dbReference type="EMBL" id="CP032707">
    <property type="protein sequence ID" value="AYG95605.1"/>
    <property type="molecule type" value="Genomic_DNA"/>
</dbReference>
<evidence type="ECO:0008006" key="3">
    <source>
        <dbReference type="Google" id="ProtNLM"/>
    </source>
</evidence>
<sequence length="100" mass="10837">MIGMTLTGHAEARANQRGVPRNIIEAILDHADMDVPVGGGCTALRLSKRRLKDAALRQRLGSQLDRLAGIAVICADDTGDVVTVLHDRGGAEGRRYRRLH</sequence>
<dbReference type="RefSeq" id="WP_121482739.1">
    <property type="nucleotide sequence ID" value="NZ_CP032707.1"/>
</dbReference>
<dbReference type="Proteomes" id="UP000276984">
    <property type="component" value="Chromosome"/>
</dbReference>
<proteinExistence type="predicted"/>
<gene>
    <name evidence="1" type="ORF">D8I30_10750</name>
</gene>
<dbReference type="AlphaFoldDB" id="A0A494RGQ5"/>
<dbReference type="OrthoDB" id="8529094at2"/>
<accession>A0A494RGQ5</accession>
<name>A0A494RGQ5_9CAUL</name>